<proteinExistence type="predicted"/>
<dbReference type="Proteomes" id="UP001590950">
    <property type="component" value="Unassembled WGS sequence"/>
</dbReference>
<dbReference type="Gene3D" id="3.80.10.10">
    <property type="entry name" value="Ribonuclease Inhibitor"/>
    <property type="match status" value="1"/>
</dbReference>
<protein>
    <submittedName>
        <fullName evidence="1">Uncharacterized protein</fullName>
    </submittedName>
</protein>
<reference evidence="1 2" key="1">
    <citation type="submission" date="2024-09" db="EMBL/GenBank/DDBJ databases">
        <title>Rethinking Asexuality: The Enigmatic Case of Functional Sexual Genes in Lepraria (Stereocaulaceae).</title>
        <authorList>
            <person name="Doellman M."/>
            <person name="Sun Y."/>
            <person name="Barcenas-Pena A."/>
            <person name="Lumbsch H.T."/>
            <person name="Grewe F."/>
        </authorList>
    </citation>
    <scope>NUCLEOTIDE SEQUENCE [LARGE SCALE GENOMIC DNA]</scope>
    <source>
        <strain evidence="1 2">Mercado 3170</strain>
    </source>
</reference>
<sequence length="394" mass="45563">MLSTLDNLRALTWVYWSTDPDPEDLVDMADFRNSRAFEDIRHRWPNLRYSVDGLKAKYIRTWFFSDIPVPVISCKLIEWRHWYYGKFDRSLKNSILLDTALETLSISGADRHATIRETDIDQCDQMPPIKELSLHQFEWDYSVVAATTFWNWSNVSRLELKEVPLKSFLQTVAPSYLVHLKEFTTDGHYRHRSEREEITNLISILVLGIRALQKLILTCYVGNDKIVAAVSKHGDTLHTLQLCVYHTIRQRPMSDKPGHWPLNERQVESIGRACPHLTTLVLDYVPNGITLPGWTRHGDNSIGGRRIPALPGRDSALNEFRNLRRLTAYAWVCQWEPPPLITYSEIGNAWLHRFVVAKKGAPFESVELEVNVFGIFPNKIHLCIGIQKVNYRAD</sequence>
<accession>A0ABR3ZTQ3</accession>
<keyword evidence="2" id="KW-1185">Reference proteome</keyword>
<organism evidence="1 2">
    <name type="scientific">Stereocaulon virgatum</name>
    <dbReference type="NCBI Taxonomy" id="373712"/>
    <lineage>
        <taxon>Eukaryota</taxon>
        <taxon>Fungi</taxon>
        <taxon>Dikarya</taxon>
        <taxon>Ascomycota</taxon>
        <taxon>Pezizomycotina</taxon>
        <taxon>Lecanoromycetes</taxon>
        <taxon>OSLEUM clade</taxon>
        <taxon>Lecanoromycetidae</taxon>
        <taxon>Lecanorales</taxon>
        <taxon>Lecanorineae</taxon>
        <taxon>Stereocaulaceae</taxon>
        <taxon>Stereocaulon</taxon>
    </lineage>
</organism>
<dbReference type="InterPro" id="IPR032675">
    <property type="entry name" value="LRR_dom_sf"/>
</dbReference>
<comment type="caution">
    <text evidence="1">The sequence shown here is derived from an EMBL/GenBank/DDBJ whole genome shotgun (WGS) entry which is preliminary data.</text>
</comment>
<evidence type="ECO:0000313" key="2">
    <source>
        <dbReference type="Proteomes" id="UP001590950"/>
    </source>
</evidence>
<gene>
    <name evidence="1" type="ORF">N7G274_010323</name>
</gene>
<name>A0ABR3ZTQ3_9LECA</name>
<evidence type="ECO:0000313" key="1">
    <source>
        <dbReference type="EMBL" id="KAL2036899.1"/>
    </source>
</evidence>
<dbReference type="EMBL" id="JBEFKJ010000047">
    <property type="protein sequence ID" value="KAL2036899.1"/>
    <property type="molecule type" value="Genomic_DNA"/>
</dbReference>